<reference evidence="2" key="1">
    <citation type="submission" date="2017-02" db="EMBL/GenBank/DDBJ databases">
        <authorList>
            <person name="Varghese N."/>
            <person name="Submissions S."/>
        </authorList>
    </citation>
    <scope>NUCLEOTIDE SEQUENCE [LARGE SCALE GENOMIC DNA]</scope>
    <source>
        <strain evidence="2">USBA 833</strain>
    </source>
</reference>
<dbReference type="InterPro" id="IPR011009">
    <property type="entry name" value="Kinase-like_dom_sf"/>
</dbReference>
<dbReference type="AlphaFoldDB" id="A0A1T4WGR5"/>
<dbReference type="Gene3D" id="3.90.1200.10">
    <property type="match status" value="1"/>
</dbReference>
<evidence type="ECO:0000313" key="1">
    <source>
        <dbReference type="EMBL" id="SKA76397.1"/>
    </source>
</evidence>
<dbReference type="SUPFAM" id="SSF56112">
    <property type="entry name" value="Protein kinase-like (PK-like)"/>
    <property type="match status" value="1"/>
</dbReference>
<evidence type="ECO:0000313" key="2">
    <source>
        <dbReference type="Proteomes" id="UP000190105"/>
    </source>
</evidence>
<name>A0A1T4WGR5_9CLOT</name>
<keyword evidence="1" id="KW-0167">Capsid protein</keyword>
<dbReference type="PANTHER" id="PTHR39179:SF1">
    <property type="entry name" value="SPORE COAT PROTEIN I"/>
    <property type="match status" value="1"/>
</dbReference>
<dbReference type="Proteomes" id="UP000190105">
    <property type="component" value="Unassembled WGS sequence"/>
</dbReference>
<dbReference type="EMBL" id="FUYH01000001">
    <property type="protein sequence ID" value="SKA76397.1"/>
    <property type="molecule type" value="Genomic_DNA"/>
</dbReference>
<dbReference type="InterPro" id="IPR047175">
    <property type="entry name" value="CotS-like"/>
</dbReference>
<dbReference type="STRING" id="1147123.SAMN05443428_101188"/>
<dbReference type="PANTHER" id="PTHR39179">
    <property type="entry name" value="SPORE COAT PROTEIN I"/>
    <property type="match status" value="1"/>
</dbReference>
<accession>A0A1T4WGR5</accession>
<protein>
    <submittedName>
        <fullName evidence="1">Spore coat protein, CotS family</fullName>
    </submittedName>
</protein>
<organism evidence="1 2">
    <name type="scientific">Caloramator quimbayensis</name>
    <dbReference type="NCBI Taxonomy" id="1147123"/>
    <lineage>
        <taxon>Bacteria</taxon>
        <taxon>Bacillati</taxon>
        <taxon>Bacillota</taxon>
        <taxon>Clostridia</taxon>
        <taxon>Eubacteriales</taxon>
        <taxon>Clostridiaceae</taxon>
        <taxon>Caloramator</taxon>
    </lineage>
</organism>
<keyword evidence="1" id="KW-0946">Virion</keyword>
<dbReference type="OrthoDB" id="9771902at2"/>
<dbReference type="GO" id="GO:0042601">
    <property type="term" value="C:endospore-forming forespore"/>
    <property type="evidence" value="ECO:0007669"/>
    <property type="project" value="TreeGrafter"/>
</dbReference>
<sequence>MENVKELIEKNYEIPVFEAEKIKNAYKIKTDKGYLCFKSSNYDYEQFKFIINAIEYLYYRGFKGVLLPYKTIKGDNFIKKDNGYGYLCSWIDSREADFKNPIELKMCLDTLGDLHLLSRGFKVDFHAKGRDQYGKWVKRFKKRCDELLYFKVIIKSKDEISDFDDIYLKCFDAHYRQALKSVKDLENSNYFDIMEEHKRKSCICHHDTANHNFLITSNLDMYMIDFDYCILDSHLHDLSSIIIRNLKYGNWDFDVLEFILSIYCNKIPINKDEIYLIFCFMQFPQDFWQVGLQYYVEKQPWDEDFFVRKLKRIAEDSKDRMSFLKDFEQRLKEGQYGDFS</sequence>
<gene>
    <name evidence="1" type="ORF">SAMN05443428_101188</name>
</gene>
<keyword evidence="2" id="KW-1185">Reference proteome</keyword>
<dbReference type="Gene3D" id="3.30.200.20">
    <property type="entry name" value="Phosphorylase Kinase, domain 1"/>
    <property type="match status" value="1"/>
</dbReference>
<dbReference type="NCBIfam" id="TIGR02906">
    <property type="entry name" value="spore_CotS"/>
    <property type="match status" value="1"/>
</dbReference>
<dbReference type="RefSeq" id="WP_078695222.1">
    <property type="nucleotide sequence ID" value="NZ_FUYH01000001.1"/>
</dbReference>
<proteinExistence type="predicted"/>
<dbReference type="InterPro" id="IPR014255">
    <property type="entry name" value="Spore_coat_CotS"/>
</dbReference>